<dbReference type="EMBL" id="AY061969">
    <property type="protein sequence ID" value="AAQ93022.1"/>
    <property type="molecule type" value="Genomic_DNA"/>
</dbReference>
<dbReference type="AlphaFoldDB" id="Q6YNL9"/>
<proteinExistence type="inferred from homology"/>
<evidence type="ECO:0000256" key="2">
    <source>
        <dbReference type="ARBA" id="ARBA00024446"/>
    </source>
</evidence>
<dbReference type="PANTHER" id="PTHR33941">
    <property type="entry name" value="PROPANEDIOL UTILIZATION PROTEIN PDUA"/>
    <property type="match status" value="1"/>
</dbReference>
<dbReference type="InterPro" id="IPR050575">
    <property type="entry name" value="BMC_shell"/>
</dbReference>
<dbReference type="PROSITE" id="PS51930">
    <property type="entry name" value="BMC_2"/>
    <property type="match status" value="1"/>
</dbReference>
<protein>
    <submittedName>
        <fullName evidence="6">GldK</fullName>
    </submittedName>
</protein>
<evidence type="ECO:0000256" key="4">
    <source>
        <dbReference type="SAM" id="MobiDB-lite"/>
    </source>
</evidence>
<feature type="compositionally biased region" description="Polar residues" evidence="4">
    <location>
        <begin position="113"/>
        <end position="125"/>
    </location>
</feature>
<accession>Q6YNL9</accession>
<organism evidence="6">
    <name type="scientific">Lentilactobacillus hilgardii</name>
    <name type="common">Lactobacillus hilgardii</name>
    <dbReference type="NCBI Taxonomy" id="1588"/>
    <lineage>
        <taxon>Bacteria</taxon>
        <taxon>Bacillati</taxon>
        <taxon>Bacillota</taxon>
        <taxon>Bacilli</taxon>
        <taxon>Lactobacillales</taxon>
        <taxon>Lactobacillaceae</taxon>
        <taxon>Lentilactobacillus</taxon>
    </lineage>
</organism>
<evidence type="ECO:0000256" key="1">
    <source>
        <dbReference type="ARBA" id="ARBA00024322"/>
    </source>
</evidence>
<evidence type="ECO:0000313" key="6">
    <source>
        <dbReference type="EMBL" id="AAQ93022.1"/>
    </source>
</evidence>
<dbReference type="CDD" id="cd07056">
    <property type="entry name" value="BMC_PduK"/>
    <property type="match status" value="1"/>
</dbReference>
<dbReference type="InterPro" id="IPR000249">
    <property type="entry name" value="BMC_dom"/>
</dbReference>
<feature type="non-terminal residue" evidence="6">
    <location>
        <position position="154"/>
    </location>
</feature>
<dbReference type="InterPro" id="IPR037233">
    <property type="entry name" value="CcmK-like_sf"/>
</dbReference>
<feature type="region of interest" description="Disordered" evidence="4">
    <location>
        <begin position="83"/>
        <end position="154"/>
    </location>
</feature>
<dbReference type="InterPro" id="IPR044872">
    <property type="entry name" value="CcmK/CsoS1_BMC"/>
</dbReference>
<keyword evidence="2" id="KW-1283">Bacterial microcompartment</keyword>
<name>Q6YNL9_LENHI</name>
<dbReference type="GO" id="GO:0031469">
    <property type="term" value="C:bacterial microcompartment"/>
    <property type="evidence" value="ECO:0007669"/>
    <property type="project" value="UniProtKB-SubCell"/>
</dbReference>
<sequence length="154" mass="15498">MKSIGYLEIDGLSGAIVAADRMLKTAEVELKNLENTKGNGWITVSVVGDVAAVEAAIDAGKEQLGEKAVRALVIANPAEGIDKLGQSDAFKGGYNGPEDDGPDDGGVSDGNLKPTSPTNGGSSKPTIPGSAAGTPNSASTKLTTSVAKTKQTIT</sequence>
<dbReference type="PANTHER" id="PTHR33941:SF11">
    <property type="entry name" value="BACTERIAL MICROCOMPARTMENT SHELL PROTEIN PDUJ"/>
    <property type="match status" value="1"/>
</dbReference>
<dbReference type="Pfam" id="PF00936">
    <property type="entry name" value="BMC"/>
    <property type="match status" value="1"/>
</dbReference>
<reference evidence="6" key="1">
    <citation type="submission" date="2001-11" db="EMBL/GenBank/DDBJ databases">
        <title>Glycerol degradation genes from lactic acid bacteria.</title>
        <authorList>
            <person name="Gorga A."/>
            <person name="Claisse O."/>
            <person name="Lonvaud A."/>
        </authorList>
    </citation>
    <scope>NUCLEOTIDE SEQUENCE</scope>
</reference>
<dbReference type="SUPFAM" id="SSF143414">
    <property type="entry name" value="CcmK-like"/>
    <property type="match status" value="1"/>
</dbReference>
<gene>
    <name evidence="6" type="primary">gldK</name>
</gene>
<dbReference type="SMART" id="SM00877">
    <property type="entry name" value="BMC"/>
    <property type="match status" value="1"/>
</dbReference>
<evidence type="ECO:0000259" key="5">
    <source>
        <dbReference type="PROSITE" id="PS51930"/>
    </source>
</evidence>
<feature type="compositionally biased region" description="Polar residues" evidence="4">
    <location>
        <begin position="133"/>
        <end position="154"/>
    </location>
</feature>
<feature type="domain" description="BMC" evidence="5">
    <location>
        <begin position="3"/>
        <end position="86"/>
    </location>
</feature>
<comment type="similarity">
    <text evidence="3">Belongs to the bacterial microcompartments protein family.</text>
</comment>
<dbReference type="Gene3D" id="3.30.70.1710">
    <property type="match status" value="1"/>
</dbReference>
<evidence type="ECO:0000256" key="3">
    <source>
        <dbReference type="PROSITE-ProRule" id="PRU01278"/>
    </source>
</evidence>
<comment type="subcellular location">
    <subcellularLocation>
        <location evidence="1">Bacterial microcompartment</location>
    </subcellularLocation>
</comment>